<accession>A0A562NCS0</accession>
<evidence type="ECO:0000256" key="1">
    <source>
        <dbReference type="SAM" id="MobiDB-lite"/>
    </source>
</evidence>
<feature type="compositionally biased region" description="Basic and acidic residues" evidence="1">
    <location>
        <begin position="211"/>
        <end position="221"/>
    </location>
</feature>
<comment type="caution">
    <text evidence="3">The sequence shown here is derived from an EMBL/GenBank/DDBJ whole genome shotgun (WGS) entry which is preliminary data.</text>
</comment>
<name>A0A562NCS0_9RHOB</name>
<dbReference type="AlphaFoldDB" id="A0A562NCS0"/>
<protein>
    <submittedName>
        <fullName evidence="3">Putative Zn finger-like uncharacterized protein</fullName>
    </submittedName>
</protein>
<reference evidence="3 4" key="1">
    <citation type="journal article" date="2015" name="Stand. Genomic Sci.">
        <title>Genomic Encyclopedia of Bacterial and Archaeal Type Strains, Phase III: the genomes of soil and plant-associated and newly described type strains.</title>
        <authorList>
            <person name="Whitman W.B."/>
            <person name="Woyke T."/>
            <person name="Klenk H.P."/>
            <person name="Zhou Y."/>
            <person name="Lilburn T.G."/>
            <person name="Beck B.J."/>
            <person name="De Vos P."/>
            <person name="Vandamme P."/>
            <person name="Eisen J.A."/>
            <person name="Garrity G."/>
            <person name="Hugenholtz P."/>
            <person name="Kyrpides N.C."/>
        </authorList>
    </citation>
    <scope>NUCLEOTIDE SEQUENCE [LARGE SCALE GENOMIC DNA]</scope>
    <source>
        <strain evidence="3 4">CGMCC 1.5364</strain>
    </source>
</reference>
<keyword evidence="4" id="KW-1185">Reference proteome</keyword>
<feature type="region of interest" description="Disordered" evidence="1">
    <location>
        <begin position="83"/>
        <end position="232"/>
    </location>
</feature>
<evidence type="ECO:0000313" key="3">
    <source>
        <dbReference type="EMBL" id="TWI29914.1"/>
    </source>
</evidence>
<dbReference type="InterPro" id="IPR011723">
    <property type="entry name" value="Znf/thioredoxin_put"/>
</dbReference>
<dbReference type="EMBL" id="VLKU01000012">
    <property type="protein sequence ID" value="TWI29914.1"/>
    <property type="molecule type" value="Genomic_DNA"/>
</dbReference>
<feature type="domain" description="Zinc finger/thioredoxin putative" evidence="2">
    <location>
        <begin position="11"/>
        <end position="46"/>
    </location>
</feature>
<feature type="compositionally biased region" description="Polar residues" evidence="1">
    <location>
        <begin position="93"/>
        <end position="105"/>
    </location>
</feature>
<dbReference type="Proteomes" id="UP000316225">
    <property type="component" value="Unassembled WGS sequence"/>
</dbReference>
<proteinExistence type="predicted"/>
<evidence type="ECO:0000259" key="2">
    <source>
        <dbReference type="Pfam" id="PF13717"/>
    </source>
</evidence>
<evidence type="ECO:0000313" key="4">
    <source>
        <dbReference type="Proteomes" id="UP000316225"/>
    </source>
</evidence>
<sequence>MQKNEQESGHMRLTCPRCGAEYEIAESLIPQQGREVECWACNHVWRQPGLAQSAEFNPEMRPQLNRPLNESILSVLREEAARELEARKAEQQGGATPTDHNSATGAPSPAAETDLVADPAPSADPLPLEAAAVASDPASPLGDIGTEWPAATITAPPAADATPVPSPASRDDIETEISAGQGAHDHPSARHGSIAHFDADDFEFPPPPPRRSREQAAHDQDEAQNDPSPATLPDAEALAATLTGPETTGQHPSSTLTSGINVPAAALPTSVVPADPDAPTQAPPPAASSGFASGFGLAVMLGCAALALYALAPRLSPEDGLLMTWRQEVDRGRIWLDESVTSIFAPEDATPGQPAE</sequence>
<feature type="compositionally biased region" description="Low complexity" evidence="1">
    <location>
        <begin position="149"/>
        <end position="163"/>
    </location>
</feature>
<organism evidence="3 4">
    <name type="scientific">Paracoccus sulfuroxidans</name>
    <dbReference type="NCBI Taxonomy" id="384678"/>
    <lineage>
        <taxon>Bacteria</taxon>
        <taxon>Pseudomonadati</taxon>
        <taxon>Pseudomonadota</taxon>
        <taxon>Alphaproteobacteria</taxon>
        <taxon>Rhodobacterales</taxon>
        <taxon>Paracoccaceae</taxon>
        <taxon>Paracoccus</taxon>
    </lineage>
</organism>
<feature type="compositionally biased region" description="Low complexity" evidence="1">
    <location>
        <begin position="114"/>
        <end position="132"/>
    </location>
</feature>
<dbReference type="NCBIfam" id="TIGR02098">
    <property type="entry name" value="MJ0042_CXXC"/>
    <property type="match status" value="1"/>
</dbReference>
<dbReference type="Pfam" id="PF13717">
    <property type="entry name" value="Zn_ribbon_4"/>
    <property type="match status" value="1"/>
</dbReference>
<gene>
    <name evidence="3" type="ORF">IQ24_03386</name>
</gene>